<evidence type="ECO:0000313" key="2">
    <source>
        <dbReference type="Proteomes" id="UP000290439"/>
    </source>
</evidence>
<name>A0A4U8VWG3_9NOCA</name>
<organism evidence="1 2">
    <name type="scientific">Nocardia cyriacigeorgica</name>
    <dbReference type="NCBI Taxonomy" id="135487"/>
    <lineage>
        <taxon>Bacteria</taxon>
        <taxon>Bacillati</taxon>
        <taxon>Actinomycetota</taxon>
        <taxon>Actinomycetes</taxon>
        <taxon>Mycobacteriales</taxon>
        <taxon>Nocardiaceae</taxon>
        <taxon>Nocardia</taxon>
    </lineage>
</organism>
<evidence type="ECO:0000313" key="1">
    <source>
        <dbReference type="EMBL" id="VFA98020.1"/>
    </source>
</evidence>
<proteinExistence type="predicted"/>
<dbReference type="Gene3D" id="2.30.110.10">
    <property type="entry name" value="Electron Transport, Fmn-binding Protein, Chain A"/>
    <property type="match status" value="1"/>
</dbReference>
<evidence type="ECO:0008006" key="3">
    <source>
        <dbReference type="Google" id="ProtNLM"/>
    </source>
</evidence>
<dbReference type="RefSeq" id="WP_130916772.1">
    <property type="nucleotide sequence ID" value="NZ_CP107969.1"/>
</dbReference>
<gene>
    <name evidence="1" type="ORF">NCTC10797_01785</name>
</gene>
<accession>A0A4U8VWG3</accession>
<dbReference type="EMBL" id="LR215973">
    <property type="protein sequence ID" value="VFA98020.1"/>
    <property type="molecule type" value="Genomic_DNA"/>
</dbReference>
<reference evidence="1 2" key="1">
    <citation type="submission" date="2019-02" db="EMBL/GenBank/DDBJ databases">
        <authorList>
            <consortium name="Pathogen Informatics"/>
        </authorList>
    </citation>
    <scope>NUCLEOTIDE SEQUENCE [LARGE SCALE GENOMIC DNA]</scope>
    <source>
        <strain evidence="1 2">3012STDY6756504</strain>
    </source>
</reference>
<sequence>MSADADTTTGNAQITEQDVRDKLAGILATTSIDLATSKDGVNWCSSAFFAHLDDDPFRLTLILESGGRTLEALRANPNVGIKVVSGGFTDPFAQGLGTVEVRDAADRDETFQALVQKEPMIEPFFATPVEALLVHVDWWRVTHVGAGWLPGRRLDRVSA</sequence>
<dbReference type="SUPFAM" id="SSF50475">
    <property type="entry name" value="FMN-binding split barrel"/>
    <property type="match status" value="1"/>
</dbReference>
<dbReference type="InterPro" id="IPR012349">
    <property type="entry name" value="Split_barrel_FMN-bd"/>
</dbReference>
<dbReference type="AlphaFoldDB" id="A0A4U8VWG3"/>
<dbReference type="Proteomes" id="UP000290439">
    <property type="component" value="Chromosome"/>
</dbReference>
<protein>
    <recommendedName>
        <fullName evidence="3">Pyridoxamine 5'-phosphate oxidase family protein</fullName>
    </recommendedName>
</protein>